<dbReference type="AlphaFoldDB" id="A0A2I0VB98"/>
<name>A0A2I0VB98_9ASPA</name>
<keyword evidence="3" id="KW-1185">Reference proteome</keyword>
<evidence type="ECO:0000313" key="3">
    <source>
        <dbReference type="Proteomes" id="UP000233837"/>
    </source>
</evidence>
<organism evidence="2 3">
    <name type="scientific">Dendrobium catenatum</name>
    <dbReference type="NCBI Taxonomy" id="906689"/>
    <lineage>
        <taxon>Eukaryota</taxon>
        <taxon>Viridiplantae</taxon>
        <taxon>Streptophyta</taxon>
        <taxon>Embryophyta</taxon>
        <taxon>Tracheophyta</taxon>
        <taxon>Spermatophyta</taxon>
        <taxon>Magnoliopsida</taxon>
        <taxon>Liliopsida</taxon>
        <taxon>Asparagales</taxon>
        <taxon>Orchidaceae</taxon>
        <taxon>Epidendroideae</taxon>
        <taxon>Malaxideae</taxon>
        <taxon>Dendrobiinae</taxon>
        <taxon>Dendrobium</taxon>
    </lineage>
</organism>
<feature type="compositionally biased region" description="Basic and acidic residues" evidence="1">
    <location>
        <begin position="72"/>
        <end position="86"/>
    </location>
</feature>
<accession>A0A2I0VB98</accession>
<sequence>MTVKERISSMEGQNADLREMMKKMLEIQNQMAASLTKGKEGKGTNSEICREEDEVEIIEGEGRRPHLVSVQRGERGGGYGERHEGY</sequence>
<reference evidence="2 3" key="2">
    <citation type="journal article" date="2017" name="Nature">
        <title>The Apostasia genome and the evolution of orchids.</title>
        <authorList>
            <person name="Zhang G.Q."/>
            <person name="Liu K.W."/>
            <person name="Li Z."/>
            <person name="Lohaus R."/>
            <person name="Hsiao Y.Y."/>
            <person name="Niu S.C."/>
            <person name="Wang J.Y."/>
            <person name="Lin Y.C."/>
            <person name="Xu Q."/>
            <person name="Chen L.J."/>
            <person name="Yoshida K."/>
            <person name="Fujiwara S."/>
            <person name="Wang Z.W."/>
            <person name="Zhang Y.Q."/>
            <person name="Mitsuda N."/>
            <person name="Wang M."/>
            <person name="Liu G.H."/>
            <person name="Pecoraro L."/>
            <person name="Huang H.X."/>
            <person name="Xiao X.J."/>
            <person name="Lin M."/>
            <person name="Wu X.Y."/>
            <person name="Wu W.L."/>
            <person name="Chen Y.Y."/>
            <person name="Chang S.B."/>
            <person name="Sakamoto S."/>
            <person name="Ohme-Takagi M."/>
            <person name="Yagi M."/>
            <person name="Zeng S.J."/>
            <person name="Shen C.Y."/>
            <person name="Yeh C.M."/>
            <person name="Luo Y.B."/>
            <person name="Tsai W.C."/>
            <person name="Van de Peer Y."/>
            <person name="Liu Z.J."/>
        </authorList>
    </citation>
    <scope>NUCLEOTIDE SEQUENCE [LARGE SCALE GENOMIC DNA]</scope>
    <source>
        <tissue evidence="2">The whole plant</tissue>
    </source>
</reference>
<protein>
    <submittedName>
        <fullName evidence="2">Uncharacterized protein</fullName>
    </submittedName>
</protein>
<dbReference type="EMBL" id="KZ505006">
    <property type="protein sequence ID" value="PKU60683.1"/>
    <property type="molecule type" value="Genomic_DNA"/>
</dbReference>
<feature type="region of interest" description="Disordered" evidence="1">
    <location>
        <begin position="61"/>
        <end position="86"/>
    </location>
</feature>
<evidence type="ECO:0000313" key="2">
    <source>
        <dbReference type="EMBL" id="PKU60683.1"/>
    </source>
</evidence>
<dbReference type="Proteomes" id="UP000233837">
    <property type="component" value="Unassembled WGS sequence"/>
</dbReference>
<reference evidence="2 3" key="1">
    <citation type="journal article" date="2016" name="Sci. Rep.">
        <title>The Dendrobium catenatum Lindl. genome sequence provides insights into polysaccharide synthase, floral development and adaptive evolution.</title>
        <authorList>
            <person name="Zhang G.Q."/>
            <person name="Xu Q."/>
            <person name="Bian C."/>
            <person name="Tsai W.C."/>
            <person name="Yeh C.M."/>
            <person name="Liu K.W."/>
            <person name="Yoshida K."/>
            <person name="Zhang L.S."/>
            <person name="Chang S.B."/>
            <person name="Chen F."/>
            <person name="Shi Y."/>
            <person name="Su Y.Y."/>
            <person name="Zhang Y.Q."/>
            <person name="Chen L.J."/>
            <person name="Yin Y."/>
            <person name="Lin M."/>
            <person name="Huang H."/>
            <person name="Deng H."/>
            <person name="Wang Z.W."/>
            <person name="Zhu S.L."/>
            <person name="Zhao X."/>
            <person name="Deng C."/>
            <person name="Niu S.C."/>
            <person name="Huang J."/>
            <person name="Wang M."/>
            <person name="Liu G.H."/>
            <person name="Yang H.J."/>
            <person name="Xiao X.J."/>
            <person name="Hsiao Y.Y."/>
            <person name="Wu W.L."/>
            <person name="Chen Y.Y."/>
            <person name="Mitsuda N."/>
            <person name="Ohme-Takagi M."/>
            <person name="Luo Y.B."/>
            <person name="Van de Peer Y."/>
            <person name="Liu Z.J."/>
        </authorList>
    </citation>
    <scope>NUCLEOTIDE SEQUENCE [LARGE SCALE GENOMIC DNA]</scope>
    <source>
        <tissue evidence="2">The whole plant</tissue>
    </source>
</reference>
<proteinExistence type="predicted"/>
<gene>
    <name evidence="2" type="ORF">MA16_Dca029191</name>
</gene>
<evidence type="ECO:0000256" key="1">
    <source>
        <dbReference type="SAM" id="MobiDB-lite"/>
    </source>
</evidence>